<sequence>MRTRAAVAVSAGQPMEIMEVNLEGPKAGEVLVEIKATG</sequence>
<evidence type="ECO:0000313" key="2">
    <source>
        <dbReference type="EMBL" id="SHL47980.1"/>
    </source>
</evidence>
<dbReference type="Proteomes" id="UP000184191">
    <property type="component" value="Unassembled WGS sequence"/>
</dbReference>
<protein>
    <recommendedName>
        <fullName evidence="4">S-(Hydroxymethyl)glutathione dehydrogenase / alcohol dehydrogenase</fullName>
    </recommendedName>
</protein>
<keyword evidence="3" id="KW-1185">Reference proteome</keyword>
<feature type="non-terminal residue" evidence="2">
    <location>
        <position position="38"/>
    </location>
</feature>
<dbReference type="AlphaFoldDB" id="A0A1M7AZ01"/>
<dbReference type="STRING" id="1054996.SAMN05444414_112128"/>
<evidence type="ECO:0000313" key="1">
    <source>
        <dbReference type="EMBL" id="SHL39338.1"/>
    </source>
</evidence>
<dbReference type="EMBL" id="FRBN01000012">
    <property type="protein sequence ID" value="SHL39338.1"/>
    <property type="molecule type" value="Genomic_DNA"/>
</dbReference>
<dbReference type="SUPFAM" id="SSF50129">
    <property type="entry name" value="GroES-like"/>
    <property type="match status" value="1"/>
</dbReference>
<proteinExistence type="predicted"/>
<organism evidence="2 3">
    <name type="scientific">Roseovarius marisflavi</name>
    <dbReference type="NCBI Taxonomy" id="1054996"/>
    <lineage>
        <taxon>Bacteria</taxon>
        <taxon>Pseudomonadati</taxon>
        <taxon>Pseudomonadota</taxon>
        <taxon>Alphaproteobacteria</taxon>
        <taxon>Rhodobacterales</taxon>
        <taxon>Roseobacteraceae</taxon>
        <taxon>Roseovarius</taxon>
    </lineage>
</organism>
<evidence type="ECO:0000313" key="3">
    <source>
        <dbReference type="Proteomes" id="UP000184191"/>
    </source>
</evidence>
<dbReference type="InterPro" id="IPR011032">
    <property type="entry name" value="GroES-like_sf"/>
</dbReference>
<reference evidence="2" key="2">
    <citation type="submission" date="2016-11" db="EMBL/GenBank/DDBJ databases">
        <authorList>
            <person name="Jaros S."/>
            <person name="Januszkiewicz K."/>
            <person name="Wedrychowicz H."/>
        </authorList>
    </citation>
    <scope>NUCLEOTIDE SEQUENCE [LARGE SCALE GENOMIC DNA]</scope>
    <source>
        <strain evidence="2">DSM 29327</strain>
    </source>
</reference>
<reference evidence="3" key="1">
    <citation type="submission" date="2016-11" db="EMBL/GenBank/DDBJ databases">
        <authorList>
            <person name="Varghese N."/>
            <person name="Submissions S."/>
        </authorList>
    </citation>
    <scope>NUCLEOTIDE SEQUENCE [LARGE SCALE GENOMIC DNA]</scope>
    <source>
        <strain evidence="3">DSM 29327</strain>
    </source>
</reference>
<name>A0A1M7AZ01_9RHOB</name>
<accession>A0A1M7AZ01</accession>
<dbReference type="EMBL" id="FRBN01000015">
    <property type="protein sequence ID" value="SHL47980.1"/>
    <property type="molecule type" value="Genomic_DNA"/>
</dbReference>
<gene>
    <name evidence="1" type="ORF">SAMN05444414_112128</name>
    <name evidence="2" type="ORF">SAMN05444414_11584</name>
</gene>
<dbReference type="Gene3D" id="3.90.180.10">
    <property type="entry name" value="Medium-chain alcohol dehydrogenases, catalytic domain"/>
    <property type="match status" value="1"/>
</dbReference>
<evidence type="ECO:0008006" key="4">
    <source>
        <dbReference type="Google" id="ProtNLM"/>
    </source>
</evidence>